<dbReference type="PANTHER" id="PTHR24148">
    <property type="entry name" value="ANKYRIN REPEAT DOMAIN-CONTAINING PROTEIN 39 HOMOLOG-RELATED"/>
    <property type="match status" value="1"/>
</dbReference>
<dbReference type="RefSeq" id="XP_007784685.1">
    <property type="nucleotide sequence ID" value="XM_007786495.1"/>
</dbReference>
<dbReference type="AlphaFoldDB" id="R7Z5I4"/>
<evidence type="ECO:0000313" key="3">
    <source>
        <dbReference type="Proteomes" id="UP000016924"/>
    </source>
</evidence>
<dbReference type="Pfam" id="PF26639">
    <property type="entry name" value="Het-6_barrel"/>
    <property type="match status" value="1"/>
</dbReference>
<accession>R7Z5I4</accession>
<keyword evidence="3" id="KW-1185">Reference proteome</keyword>
<proteinExistence type="predicted"/>
<protein>
    <recommendedName>
        <fullName evidence="1">Heterokaryon incompatibility domain-containing protein</fullName>
    </recommendedName>
</protein>
<dbReference type="HOGENOM" id="CLU_004184_7_3_1"/>
<dbReference type="PANTHER" id="PTHR24148:SF64">
    <property type="entry name" value="HETEROKARYON INCOMPATIBILITY DOMAIN-CONTAINING PROTEIN"/>
    <property type="match status" value="1"/>
</dbReference>
<dbReference type="Pfam" id="PF06985">
    <property type="entry name" value="HET"/>
    <property type="match status" value="1"/>
</dbReference>
<evidence type="ECO:0000313" key="2">
    <source>
        <dbReference type="EMBL" id="EON69368.1"/>
    </source>
</evidence>
<dbReference type="InterPro" id="IPR010730">
    <property type="entry name" value="HET"/>
</dbReference>
<organism evidence="2 3">
    <name type="scientific">Coniosporium apollinis (strain CBS 100218)</name>
    <name type="common">Rock-inhabiting black yeast</name>
    <dbReference type="NCBI Taxonomy" id="1168221"/>
    <lineage>
        <taxon>Eukaryota</taxon>
        <taxon>Fungi</taxon>
        <taxon>Dikarya</taxon>
        <taxon>Ascomycota</taxon>
        <taxon>Pezizomycotina</taxon>
        <taxon>Dothideomycetes</taxon>
        <taxon>Dothideomycetes incertae sedis</taxon>
        <taxon>Coniosporium</taxon>
    </lineage>
</organism>
<sequence length="479" mass="53090">MGEIYQLAANTVVYVGPSIPSTERAIQFMSKLEAYFDSLQTSDNSTKLKEFSLEHLFQTTSTSRQSEDWLALRDHLARPWFTRTWIIQEAVLSDELDFIWGELSLPWERLEKFCGYERQFRFGILLYEVDPIGRKVVSAMKNIDKLKQNRAGFSRGWRCTISFALYCCDESGASDSRDKVYGLLGLLHDPRSASGSRIVPDYSKTPSTIYTEITQEFTAAKDSFDLVYAAGIGHIRGIEGLPSWVPDLSGPLAMYPAQSHGAGKGHTFGLLPIRFEQNDMVIQAFLVDRVESVASFPPAIWSAVDIEDDPLPIGHIQGAIDLMKEFHSGFWSDSVFDMFSRTLVADTDIFLEHEPSRYAAVCESLDVVRRNGIRGSPMATSNMSKHDRHKYLTAVAAHPGSGNILCMAAKNSLGIVPRFTAKGDLVCVCPGSKVPFIVRATGLSSAGKEIFRLVGGAFFLSLNNGEGLGVGPLQEIIFR</sequence>
<dbReference type="OrthoDB" id="2288928at2759"/>
<dbReference type="Proteomes" id="UP000016924">
    <property type="component" value="Unassembled WGS sequence"/>
</dbReference>
<feature type="domain" description="Heterokaryon incompatibility" evidence="1">
    <location>
        <begin position="1"/>
        <end position="89"/>
    </location>
</feature>
<dbReference type="GeneID" id="19905939"/>
<name>R7Z5I4_CONA1</name>
<dbReference type="InterPro" id="IPR052895">
    <property type="entry name" value="HetReg/Transcr_Mod"/>
</dbReference>
<evidence type="ECO:0000259" key="1">
    <source>
        <dbReference type="Pfam" id="PF06985"/>
    </source>
</evidence>
<dbReference type="EMBL" id="JH767612">
    <property type="protein sequence ID" value="EON69368.1"/>
    <property type="molecule type" value="Genomic_DNA"/>
</dbReference>
<reference evidence="3" key="1">
    <citation type="submission" date="2012-06" db="EMBL/GenBank/DDBJ databases">
        <title>The genome sequence of Coniosporium apollinis CBS 100218.</title>
        <authorList>
            <consortium name="The Broad Institute Genome Sequencing Platform"/>
            <person name="Cuomo C."/>
            <person name="Gorbushina A."/>
            <person name="Noack S."/>
            <person name="Walker B."/>
            <person name="Young S.K."/>
            <person name="Zeng Q."/>
            <person name="Gargeya S."/>
            <person name="Fitzgerald M."/>
            <person name="Haas B."/>
            <person name="Abouelleil A."/>
            <person name="Alvarado L."/>
            <person name="Arachchi H.M."/>
            <person name="Berlin A.M."/>
            <person name="Chapman S.B."/>
            <person name="Goldberg J."/>
            <person name="Griggs A."/>
            <person name="Gujja S."/>
            <person name="Hansen M."/>
            <person name="Howarth C."/>
            <person name="Imamovic A."/>
            <person name="Larimer J."/>
            <person name="McCowan C."/>
            <person name="Montmayeur A."/>
            <person name="Murphy C."/>
            <person name="Neiman D."/>
            <person name="Pearson M."/>
            <person name="Priest M."/>
            <person name="Roberts A."/>
            <person name="Saif S."/>
            <person name="Shea T."/>
            <person name="Sisk P."/>
            <person name="Sykes S."/>
            <person name="Wortman J."/>
            <person name="Nusbaum C."/>
            <person name="Birren B."/>
        </authorList>
    </citation>
    <scope>NUCLEOTIDE SEQUENCE [LARGE SCALE GENOMIC DNA]</scope>
    <source>
        <strain evidence="3">CBS 100218</strain>
    </source>
</reference>
<gene>
    <name evidence="2" type="ORF">W97_08628</name>
</gene>